<keyword evidence="1" id="KW-0472">Membrane</keyword>
<organism evidence="2 3">
    <name type="scientific">Bradyrhizobium brasilense</name>
    <dbReference type="NCBI Taxonomy" id="1419277"/>
    <lineage>
        <taxon>Bacteria</taxon>
        <taxon>Pseudomonadati</taxon>
        <taxon>Pseudomonadota</taxon>
        <taxon>Alphaproteobacteria</taxon>
        <taxon>Hyphomicrobiales</taxon>
        <taxon>Nitrobacteraceae</taxon>
        <taxon>Bradyrhizobium</taxon>
    </lineage>
</organism>
<name>A0A1G7NYU5_9BRAD</name>
<evidence type="ECO:0000313" key="3">
    <source>
        <dbReference type="Proteomes" id="UP000199245"/>
    </source>
</evidence>
<reference evidence="2 3" key="1">
    <citation type="submission" date="2016-10" db="EMBL/GenBank/DDBJ databases">
        <authorList>
            <person name="de Groot N.N."/>
        </authorList>
    </citation>
    <scope>NUCLEOTIDE SEQUENCE [LARGE SCALE GENOMIC DNA]</scope>
    <source>
        <strain evidence="2 3">R5</strain>
    </source>
</reference>
<keyword evidence="1" id="KW-1133">Transmembrane helix</keyword>
<gene>
    <name evidence="2" type="ORF">SAMN05216337_10743</name>
</gene>
<proteinExistence type="predicted"/>
<dbReference type="RefSeq" id="WP_176937264.1">
    <property type="nucleotide sequence ID" value="NZ_FMZW01000074.1"/>
</dbReference>
<accession>A0A1G7NYU5</accession>
<evidence type="ECO:0000256" key="1">
    <source>
        <dbReference type="SAM" id="Phobius"/>
    </source>
</evidence>
<evidence type="ECO:0000313" key="2">
    <source>
        <dbReference type="EMBL" id="SDF79225.1"/>
    </source>
</evidence>
<protein>
    <recommendedName>
        <fullName evidence="4">CPBP family intramembrane metalloprotease</fullName>
    </recommendedName>
</protein>
<dbReference type="AlphaFoldDB" id="A0A1G7NYU5"/>
<dbReference type="EMBL" id="FMZW01000074">
    <property type="protein sequence ID" value="SDF79225.1"/>
    <property type="molecule type" value="Genomic_DNA"/>
</dbReference>
<sequence length="103" mass="11653">MIFRLIVMSALVWLFAIAAGRRRLWCYWGAILRAALVAYPLYYLSYLMTLDPTPLSWVREVALHGCGGLLWGYLYWRHGLAASIVGHVSAHLSLQPLLGFLFG</sequence>
<dbReference type="Proteomes" id="UP000199245">
    <property type="component" value="Unassembled WGS sequence"/>
</dbReference>
<evidence type="ECO:0008006" key="4">
    <source>
        <dbReference type="Google" id="ProtNLM"/>
    </source>
</evidence>
<keyword evidence="1" id="KW-0812">Transmembrane</keyword>
<feature type="transmembrane region" description="Helical" evidence="1">
    <location>
        <begin position="30"/>
        <end position="50"/>
    </location>
</feature>
<feature type="transmembrane region" description="Helical" evidence="1">
    <location>
        <begin position="80"/>
        <end position="102"/>
    </location>
</feature>